<gene>
    <name evidence="4" type="ORF">D0Z67_15500</name>
</gene>
<dbReference type="OrthoDB" id="9797178at2"/>
<evidence type="ECO:0000313" key="5">
    <source>
        <dbReference type="Proteomes" id="UP000292547"/>
    </source>
</evidence>
<dbReference type="Proteomes" id="UP000292547">
    <property type="component" value="Chromosome"/>
</dbReference>
<evidence type="ECO:0000313" key="4">
    <source>
        <dbReference type="EMBL" id="QBJ91553.1"/>
    </source>
</evidence>
<name>A0A4P6TXK0_STRSO</name>
<keyword evidence="1 4" id="KW-0808">Transferase</keyword>
<dbReference type="Pfam" id="PF13527">
    <property type="entry name" value="Acetyltransf_9"/>
    <property type="match status" value="1"/>
</dbReference>
<dbReference type="GeneID" id="300100325"/>
<dbReference type="CDD" id="cd04301">
    <property type="entry name" value="NAT_SF"/>
    <property type="match status" value="1"/>
</dbReference>
<dbReference type="Gene3D" id="3.40.630.30">
    <property type="match status" value="1"/>
</dbReference>
<organism evidence="4 5">
    <name type="scientific">Streptomyces seoulensis</name>
    <dbReference type="NCBI Taxonomy" id="73044"/>
    <lineage>
        <taxon>Bacteria</taxon>
        <taxon>Bacillati</taxon>
        <taxon>Actinomycetota</taxon>
        <taxon>Actinomycetes</taxon>
        <taxon>Kitasatosporales</taxon>
        <taxon>Streptomycetaceae</taxon>
        <taxon>Streptomyces</taxon>
    </lineage>
</organism>
<dbReference type="STRING" id="73044.GCA_000725795_00020"/>
<dbReference type="InterPro" id="IPR000182">
    <property type="entry name" value="GNAT_dom"/>
</dbReference>
<dbReference type="RefSeq" id="WP_031178915.1">
    <property type="nucleotide sequence ID" value="NZ_CP032229.1"/>
</dbReference>
<evidence type="ECO:0000256" key="1">
    <source>
        <dbReference type="ARBA" id="ARBA00022679"/>
    </source>
</evidence>
<sequence>MLIRREAPTDEPAVQAVTTAAFAKPDTPVPVEAGLVDRLRTCGAWLPELSMVAIGDQGEIVGHVVCTRGHVGTHPALALGPLSVHPKHQRRGVGLALMHAVLGAADATDEPLVALLGNPAYYDRFGFRASTEYGITPPDPGWAHYFQIRTLTTYDPAARGAFAYPEPFNTL</sequence>
<dbReference type="InterPro" id="IPR016181">
    <property type="entry name" value="Acyl_CoA_acyltransferase"/>
</dbReference>
<accession>A0A4P6TXK0</accession>
<proteinExistence type="predicted"/>
<evidence type="ECO:0000259" key="3">
    <source>
        <dbReference type="PROSITE" id="PS51186"/>
    </source>
</evidence>
<dbReference type="InterPro" id="IPR050832">
    <property type="entry name" value="Bact_Acetyltransf"/>
</dbReference>
<keyword evidence="2" id="KW-0012">Acyltransferase</keyword>
<dbReference type="SUPFAM" id="SSF55729">
    <property type="entry name" value="Acyl-CoA N-acyltransferases (Nat)"/>
    <property type="match status" value="1"/>
</dbReference>
<dbReference type="PANTHER" id="PTHR43877">
    <property type="entry name" value="AMINOALKYLPHOSPHONATE N-ACETYLTRANSFERASE-RELATED-RELATED"/>
    <property type="match status" value="1"/>
</dbReference>
<protein>
    <submittedName>
        <fullName evidence="4">N-acetyltransferase</fullName>
    </submittedName>
</protein>
<dbReference type="PROSITE" id="PS51186">
    <property type="entry name" value="GNAT"/>
    <property type="match status" value="1"/>
</dbReference>
<keyword evidence="5" id="KW-1185">Reference proteome</keyword>
<dbReference type="PANTHER" id="PTHR43877:SF1">
    <property type="entry name" value="ACETYLTRANSFERASE"/>
    <property type="match status" value="1"/>
</dbReference>
<feature type="domain" description="N-acetyltransferase" evidence="3">
    <location>
        <begin position="1"/>
        <end position="152"/>
    </location>
</feature>
<dbReference type="EMBL" id="CP032229">
    <property type="protein sequence ID" value="QBJ91553.1"/>
    <property type="molecule type" value="Genomic_DNA"/>
</dbReference>
<dbReference type="AlphaFoldDB" id="A0A4P6TXK0"/>
<dbReference type="KEGG" id="sseo:D0Z67_15500"/>
<dbReference type="GO" id="GO:0016747">
    <property type="term" value="F:acyltransferase activity, transferring groups other than amino-acyl groups"/>
    <property type="evidence" value="ECO:0007669"/>
    <property type="project" value="InterPro"/>
</dbReference>
<evidence type="ECO:0000256" key="2">
    <source>
        <dbReference type="ARBA" id="ARBA00023315"/>
    </source>
</evidence>
<reference evidence="4 5" key="1">
    <citation type="submission" date="2018-08" db="EMBL/GenBank/DDBJ databases">
        <title>The complete genome sequence of Streptomyces seoulensis, a pioneer strain for nickel superoxide dismutase discovery.</title>
        <authorList>
            <person name="Shin J."/>
            <person name="Lee J.-S."/>
            <person name="Lee E.-J."/>
            <person name="Youn H.-D."/>
        </authorList>
    </citation>
    <scope>NUCLEOTIDE SEQUENCE [LARGE SCALE GENOMIC DNA]</scope>
    <source>
        <strain evidence="4 5">KCTC 9819</strain>
    </source>
</reference>